<dbReference type="RefSeq" id="WP_280661707.1">
    <property type="nucleotide sequence ID" value="NZ_CP120374.1"/>
</dbReference>
<evidence type="ECO:0000313" key="2">
    <source>
        <dbReference type="EMBL" id="WEX89736.1"/>
    </source>
</evidence>
<evidence type="ECO:0000313" key="3">
    <source>
        <dbReference type="Proteomes" id="UP001229355"/>
    </source>
</evidence>
<reference evidence="2 3" key="1">
    <citation type="submission" date="2023-03" db="EMBL/GenBank/DDBJ databases">
        <authorList>
            <person name="Kaur S."/>
            <person name="Espinosa-Saiz D."/>
            <person name="Velazquez E."/>
            <person name="Menendez E."/>
            <person name="diCenzo G.C."/>
        </authorList>
    </citation>
    <scope>NUCLEOTIDE SEQUENCE [LARGE SCALE GENOMIC DNA]</scope>
    <source>
        <strain evidence="2 3">LMG 24692</strain>
    </source>
</reference>
<dbReference type="Proteomes" id="UP001229355">
    <property type="component" value="Chromosome 2"/>
</dbReference>
<protein>
    <submittedName>
        <fullName evidence="2">Uncharacterized protein</fullName>
    </submittedName>
</protein>
<keyword evidence="3" id="KW-1185">Reference proteome</keyword>
<accession>A0ABY8DFQ5</accession>
<evidence type="ECO:0000256" key="1">
    <source>
        <dbReference type="SAM" id="MobiDB-lite"/>
    </source>
</evidence>
<proteinExistence type="predicted"/>
<sequence>MPQSWLTKRAPDTQSASREVDERPAAWPTSGPVTVSDELIGGASKAHRDWGQHDFPQLRLCRQIKSATGISSTTAKNIGKSASQKGFISLENHFYKRRFDPKQG</sequence>
<organism evidence="2 3">
    <name type="scientific">Sinorhizobium garamanticum</name>
    <dbReference type="NCBI Taxonomy" id="680247"/>
    <lineage>
        <taxon>Bacteria</taxon>
        <taxon>Pseudomonadati</taxon>
        <taxon>Pseudomonadota</taxon>
        <taxon>Alphaproteobacteria</taxon>
        <taxon>Hyphomicrobiales</taxon>
        <taxon>Rhizobiaceae</taxon>
        <taxon>Sinorhizobium/Ensifer group</taxon>
        <taxon>Sinorhizobium</taxon>
    </lineage>
</organism>
<feature type="compositionally biased region" description="Polar residues" evidence="1">
    <location>
        <begin position="1"/>
        <end position="17"/>
    </location>
</feature>
<gene>
    <name evidence="2" type="ORF">PZN02_005049</name>
</gene>
<name>A0ABY8DFQ5_9HYPH</name>
<dbReference type="EMBL" id="CP120374">
    <property type="protein sequence ID" value="WEX89736.1"/>
    <property type="molecule type" value="Genomic_DNA"/>
</dbReference>
<feature type="region of interest" description="Disordered" evidence="1">
    <location>
        <begin position="1"/>
        <end position="37"/>
    </location>
</feature>